<protein>
    <submittedName>
        <fullName evidence="2">Uncharacterized protein</fullName>
    </submittedName>
</protein>
<dbReference type="RefSeq" id="WP_166046448.1">
    <property type="nucleotide sequence ID" value="NZ_JAAMPJ010000004.1"/>
</dbReference>
<accession>A0A7C9RQZ5</accession>
<dbReference type="Proteomes" id="UP000481360">
    <property type="component" value="Unassembled WGS sequence"/>
</dbReference>
<comment type="caution">
    <text evidence="2">The sequence shown here is derived from an EMBL/GenBank/DDBJ whole genome shotgun (WGS) entry which is preliminary data.</text>
</comment>
<reference evidence="2 3" key="1">
    <citation type="submission" date="2020-03" db="EMBL/GenBank/DDBJ databases">
        <title>Isolation and identification of active actinomycetes.</title>
        <authorList>
            <person name="Sun X."/>
        </authorList>
    </citation>
    <scope>NUCLEOTIDE SEQUENCE [LARGE SCALE GENOMIC DNA]</scope>
    <source>
        <strain evidence="2 3">NEAU-D13</strain>
    </source>
</reference>
<feature type="compositionally biased region" description="Basic residues" evidence="1">
    <location>
        <begin position="76"/>
        <end position="87"/>
    </location>
</feature>
<evidence type="ECO:0000256" key="1">
    <source>
        <dbReference type="SAM" id="MobiDB-lite"/>
    </source>
</evidence>
<name>A0A7C9RQZ5_9PSEU</name>
<evidence type="ECO:0000313" key="2">
    <source>
        <dbReference type="EMBL" id="NGY60407.1"/>
    </source>
</evidence>
<dbReference type="EMBL" id="JAAMPJ010000004">
    <property type="protein sequence ID" value="NGY60407.1"/>
    <property type="molecule type" value="Genomic_DNA"/>
</dbReference>
<dbReference type="AlphaFoldDB" id="A0A7C9RQZ5"/>
<proteinExistence type="predicted"/>
<organism evidence="2 3">
    <name type="scientific">Lentzea alba</name>
    <dbReference type="NCBI Taxonomy" id="2714351"/>
    <lineage>
        <taxon>Bacteria</taxon>
        <taxon>Bacillati</taxon>
        <taxon>Actinomycetota</taxon>
        <taxon>Actinomycetes</taxon>
        <taxon>Pseudonocardiales</taxon>
        <taxon>Pseudonocardiaceae</taxon>
        <taxon>Lentzea</taxon>
    </lineage>
</organism>
<evidence type="ECO:0000313" key="3">
    <source>
        <dbReference type="Proteomes" id="UP000481360"/>
    </source>
</evidence>
<gene>
    <name evidence="2" type="ORF">G7043_15875</name>
</gene>
<feature type="region of interest" description="Disordered" evidence="1">
    <location>
        <begin position="76"/>
        <end position="106"/>
    </location>
</feature>
<sequence length="158" mass="16835">MPHFGPEIDAYSPYQPQTTCEASAKPGPIAVHDLLNATYGTHTAGISRNCNGTTSEHHEGRALDCHFNADDLVHRRAGGGRRGRRPPCRCGTGTRRSSPAAPTAACGTSGPVLDHLAEAHNVLGPAGREHHETALALATRIEYRREIDRARAGRSVAS</sequence>
<keyword evidence="3" id="KW-1185">Reference proteome</keyword>